<accession>A0A1Y2K618</accession>
<dbReference type="InterPro" id="IPR053135">
    <property type="entry name" value="AKR2_Oxidoreductase"/>
</dbReference>
<protein>
    <submittedName>
        <fullName evidence="2">Putative aldo/keto reductase</fullName>
    </submittedName>
</protein>
<feature type="domain" description="4Fe-4S ferredoxin-type" evidence="1">
    <location>
        <begin position="373"/>
        <end position="404"/>
    </location>
</feature>
<dbReference type="PANTHER" id="PTHR43312">
    <property type="entry name" value="D-THREO-ALDOSE 1-DEHYDROGENASE"/>
    <property type="match status" value="1"/>
</dbReference>
<comment type="caution">
    <text evidence="2">The sequence shown here is derived from an EMBL/GenBank/DDBJ whole genome shotgun (WGS) entry which is preliminary data.</text>
</comment>
<evidence type="ECO:0000259" key="1">
    <source>
        <dbReference type="PROSITE" id="PS51379"/>
    </source>
</evidence>
<dbReference type="InterPro" id="IPR006311">
    <property type="entry name" value="TAT_signal"/>
</dbReference>
<dbReference type="STRING" id="1434232.MAIT1_04337"/>
<dbReference type="Gene3D" id="3.20.20.100">
    <property type="entry name" value="NADP-dependent oxidoreductase domain"/>
    <property type="match status" value="1"/>
</dbReference>
<reference evidence="2 3" key="1">
    <citation type="journal article" date="2016" name="BMC Genomics">
        <title>Combined genomic and structural analyses of a cultured magnetotactic bacterium reveals its niche adaptation to a dynamic environment.</title>
        <authorList>
            <person name="Araujo A.C."/>
            <person name="Morillo V."/>
            <person name="Cypriano J."/>
            <person name="Teixeira L.C."/>
            <person name="Leao P."/>
            <person name="Lyra S."/>
            <person name="Almeida L.G."/>
            <person name="Bazylinski D.A."/>
            <person name="Vasconcellos A.T."/>
            <person name="Abreu F."/>
            <person name="Lins U."/>
        </authorList>
    </citation>
    <scope>NUCLEOTIDE SEQUENCE [LARGE SCALE GENOMIC DNA]</scope>
    <source>
        <strain evidence="2 3">IT-1</strain>
    </source>
</reference>
<sequence length="414" mass="44426">MSDILTRTHYPGDALMKRRDFLKSTALAGAVGATAGTSAALGGAASAQAAVTGIQKYGTLGKTGLKMSDISFGGGHLPSGSMLLRAMDQGINYIDTAPDYGASESHIGEAMPRIQRDKLIIATKFCRQGAYPGHLPLGTKKAEYIAMVEESLQRMKTDYTDLLFVHAMGEKNDLEGERKRLLDPEMLAAFAVLKQAGKARFLAVSSHGPYNMETLMLEAVNSGHYDVIMPAFNFMKFPRISEVMKTAHSKGIGVVAMKTLAGAKGANLKEPGPFEHAAFKWVLKHPEVAGLVVTIKSRRDLNLYVGASGQAFSAADQRHLDQYAALYGREYCRTGCSDCEASCPAGVPVGHILRYRMYFEDYGQEKQGMAQYAQLETNAEACVACDGQACNAACPHGLPVGGMAAAAHRMLTLA</sequence>
<dbReference type="SUPFAM" id="SSF46548">
    <property type="entry name" value="alpha-helical ferredoxin"/>
    <property type="match status" value="1"/>
</dbReference>
<dbReference type="PANTHER" id="PTHR43312:SF1">
    <property type="entry name" value="NADP-DEPENDENT OXIDOREDUCTASE DOMAIN-CONTAINING PROTEIN"/>
    <property type="match status" value="1"/>
</dbReference>
<gene>
    <name evidence="2" type="ORF">MAIT1_04337</name>
</gene>
<keyword evidence="3" id="KW-1185">Reference proteome</keyword>
<dbReference type="CDD" id="cd19105">
    <property type="entry name" value="AKR_unchar"/>
    <property type="match status" value="1"/>
</dbReference>
<dbReference type="InterPro" id="IPR036812">
    <property type="entry name" value="NAD(P)_OxRdtase_dom_sf"/>
</dbReference>
<dbReference type="EMBL" id="LVJN01000019">
    <property type="protein sequence ID" value="OSM04423.1"/>
    <property type="molecule type" value="Genomic_DNA"/>
</dbReference>
<dbReference type="InterPro" id="IPR023210">
    <property type="entry name" value="NADP_OxRdtase_dom"/>
</dbReference>
<dbReference type="Proteomes" id="UP000194003">
    <property type="component" value="Unassembled WGS sequence"/>
</dbReference>
<dbReference type="SUPFAM" id="SSF51430">
    <property type="entry name" value="NAD(P)-linked oxidoreductase"/>
    <property type="match status" value="1"/>
</dbReference>
<dbReference type="Pfam" id="PF00248">
    <property type="entry name" value="Aldo_ket_red"/>
    <property type="match status" value="1"/>
</dbReference>
<dbReference type="PROSITE" id="PS51379">
    <property type="entry name" value="4FE4S_FER_2"/>
    <property type="match status" value="1"/>
</dbReference>
<evidence type="ECO:0000313" key="3">
    <source>
        <dbReference type="Proteomes" id="UP000194003"/>
    </source>
</evidence>
<name>A0A1Y2K618_9PROT</name>
<proteinExistence type="predicted"/>
<dbReference type="AlphaFoldDB" id="A0A1Y2K618"/>
<organism evidence="2 3">
    <name type="scientific">Magnetofaba australis IT-1</name>
    <dbReference type="NCBI Taxonomy" id="1434232"/>
    <lineage>
        <taxon>Bacteria</taxon>
        <taxon>Pseudomonadati</taxon>
        <taxon>Pseudomonadota</taxon>
        <taxon>Magnetococcia</taxon>
        <taxon>Magnetococcales</taxon>
        <taxon>Magnetococcaceae</taxon>
        <taxon>Magnetofaba</taxon>
    </lineage>
</organism>
<evidence type="ECO:0000313" key="2">
    <source>
        <dbReference type="EMBL" id="OSM04423.1"/>
    </source>
</evidence>
<dbReference type="InterPro" id="IPR017896">
    <property type="entry name" value="4Fe4S_Fe-S-bd"/>
</dbReference>
<dbReference type="PROSITE" id="PS51318">
    <property type="entry name" value="TAT"/>
    <property type="match status" value="1"/>
</dbReference>